<dbReference type="NCBIfam" id="TIGR03160">
    <property type="entry name" value="cobT_DBIPRT"/>
    <property type="match status" value="1"/>
</dbReference>
<evidence type="ECO:0000256" key="8">
    <source>
        <dbReference type="ARBA" id="ARBA00030686"/>
    </source>
</evidence>
<dbReference type="EC" id="2.4.2.21" evidence="3 10"/>
<comment type="similarity">
    <text evidence="2 10">Belongs to the CobT family.</text>
</comment>
<sequence>MKKFKIKPVNTSLEQSLKRKIDQKTKPLGALGRLEELALQIGTIQQTLTPSLSNPHILVFAGDHGIVEEGVSAYPQEVTWQMVMNFIQGGAAINVFCKQHGITLNVVDAGVNYDFPEGLEGLVYNKVGKGTRNFLKGQAMTIEQAQRCIESSSEIIKSIHAKGCNIIGFGEMGIGNTTSASALMSLFCDIPVAQCVGLGTGLNESALQHKTAVVTEALKQYNKHDTPIAMLATFGGFEIAQIVGAMLQAAELGMIILVDGFITTSAYLVAQAIEPAVRDYSIFCHQSQEKGHTLMLQALDVKPLLDLNMRLGEGTGAAVAYPIVQSAVAFLNQMASFESASVSGKKA</sequence>
<keyword evidence="5 10" id="KW-0169">Cobalamin biosynthesis</keyword>
<comment type="pathway">
    <text evidence="1 10">Nucleoside biosynthesis; alpha-ribazole biosynthesis; alpha-ribazole from 5,6-dimethylbenzimidazole: step 1/2.</text>
</comment>
<evidence type="ECO:0000256" key="9">
    <source>
        <dbReference type="ARBA" id="ARBA00047340"/>
    </source>
</evidence>
<dbReference type="Gene3D" id="3.40.50.10210">
    <property type="match status" value="1"/>
</dbReference>
<dbReference type="RefSeq" id="WP_079684939.1">
    <property type="nucleotide sequence ID" value="NZ_FUZU01000001.1"/>
</dbReference>
<dbReference type="InterPro" id="IPR003200">
    <property type="entry name" value="Nict_dMeBzImd_PRibTrfase"/>
</dbReference>
<dbReference type="InterPro" id="IPR023195">
    <property type="entry name" value="Nict_dMeBzImd_PRibTrfase_N"/>
</dbReference>
<reference evidence="11 12" key="1">
    <citation type="submission" date="2017-02" db="EMBL/GenBank/DDBJ databases">
        <authorList>
            <person name="Peterson S.W."/>
        </authorList>
    </citation>
    <scope>NUCLEOTIDE SEQUENCE [LARGE SCALE GENOMIC DNA]</scope>
    <source>
        <strain evidence="11 12">DSM 25262</strain>
    </source>
</reference>
<dbReference type="InterPro" id="IPR017846">
    <property type="entry name" value="Nict_dMeBzImd_PRibTrfase_bact"/>
</dbReference>
<evidence type="ECO:0000256" key="5">
    <source>
        <dbReference type="ARBA" id="ARBA00022573"/>
    </source>
</evidence>
<evidence type="ECO:0000313" key="11">
    <source>
        <dbReference type="EMBL" id="SKC41554.1"/>
    </source>
</evidence>
<evidence type="ECO:0000256" key="2">
    <source>
        <dbReference type="ARBA" id="ARBA00007110"/>
    </source>
</evidence>
<dbReference type="AlphaFoldDB" id="A0A1T5IQT7"/>
<comment type="catalytic activity">
    <reaction evidence="9 10">
        <text>5,6-dimethylbenzimidazole + nicotinate beta-D-ribonucleotide = alpha-ribazole 5'-phosphate + nicotinate + H(+)</text>
        <dbReference type="Rhea" id="RHEA:11196"/>
        <dbReference type="ChEBI" id="CHEBI:15378"/>
        <dbReference type="ChEBI" id="CHEBI:15890"/>
        <dbReference type="ChEBI" id="CHEBI:32544"/>
        <dbReference type="ChEBI" id="CHEBI:57502"/>
        <dbReference type="ChEBI" id="CHEBI:57918"/>
        <dbReference type="EC" id="2.4.2.21"/>
    </reaction>
</comment>
<dbReference type="UniPathway" id="UPA00061">
    <property type="reaction ID" value="UER00516"/>
</dbReference>
<dbReference type="CDD" id="cd02439">
    <property type="entry name" value="DMB-PRT_CobT"/>
    <property type="match status" value="1"/>
</dbReference>
<protein>
    <recommendedName>
        <fullName evidence="4 10">Nicotinate-nucleotide--dimethylbenzimidazole phosphoribosyltransferase</fullName>
        <shortName evidence="10">NN:DBI PRT</shortName>
        <ecNumber evidence="3 10">2.4.2.21</ecNumber>
    </recommendedName>
    <alternativeName>
        <fullName evidence="8 10">N(1)-alpha-phosphoribosyltransferase</fullName>
    </alternativeName>
</protein>
<comment type="function">
    <text evidence="10">Catalyzes the synthesis of alpha-ribazole-5'-phosphate from nicotinate mononucleotide (NAMN) and 5,6-dimethylbenzimidazole (DMB).</text>
</comment>
<dbReference type="NCBIfam" id="NF000996">
    <property type="entry name" value="PRK00105.1"/>
    <property type="match status" value="1"/>
</dbReference>
<evidence type="ECO:0000256" key="4">
    <source>
        <dbReference type="ARBA" id="ARBA00015486"/>
    </source>
</evidence>
<evidence type="ECO:0000256" key="6">
    <source>
        <dbReference type="ARBA" id="ARBA00022676"/>
    </source>
</evidence>
<dbReference type="OrthoDB" id="9781491at2"/>
<gene>
    <name evidence="10" type="primary">cobT</name>
    <name evidence="11" type="ORF">SAMN05660236_0299</name>
</gene>
<dbReference type="HAMAP" id="MF_00230">
    <property type="entry name" value="CobT"/>
    <property type="match status" value="1"/>
</dbReference>
<keyword evidence="12" id="KW-1185">Reference proteome</keyword>
<dbReference type="Gene3D" id="1.10.1610.10">
    <property type="match status" value="1"/>
</dbReference>
<dbReference type="STRING" id="688867.SAMN05660236_0299"/>
<dbReference type="SUPFAM" id="SSF52733">
    <property type="entry name" value="Nicotinate mononucleotide:5,6-dimethylbenzimidazole phosphoribosyltransferase (CobT)"/>
    <property type="match status" value="1"/>
</dbReference>
<dbReference type="Proteomes" id="UP000190961">
    <property type="component" value="Unassembled WGS sequence"/>
</dbReference>
<name>A0A1T5IQT7_9BACT</name>
<accession>A0A1T5IQT7</accession>
<proteinExistence type="inferred from homology"/>
<dbReference type="PANTHER" id="PTHR43463">
    <property type="entry name" value="NICOTINATE-NUCLEOTIDE--DIMETHYLBENZIMIDAZOLE PHOSPHORIBOSYLTRANSFERASE"/>
    <property type="match status" value="1"/>
</dbReference>
<dbReference type="GO" id="GO:0009236">
    <property type="term" value="P:cobalamin biosynthetic process"/>
    <property type="evidence" value="ECO:0007669"/>
    <property type="project" value="UniProtKB-UniRule"/>
</dbReference>
<keyword evidence="7 10" id="KW-0808">Transferase</keyword>
<organism evidence="11 12">
    <name type="scientific">Ohtaekwangia koreensis</name>
    <dbReference type="NCBI Taxonomy" id="688867"/>
    <lineage>
        <taxon>Bacteria</taxon>
        <taxon>Pseudomonadati</taxon>
        <taxon>Bacteroidota</taxon>
        <taxon>Cytophagia</taxon>
        <taxon>Cytophagales</taxon>
        <taxon>Fulvivirgaceae</taxon>
        <taxon>Ohtaekwangia</taxon>
    </lineage>
</organism>
<dbReference type="Pfam" id="PF02277">
    <property type="entry name" value="DBI_PRT"/>
    <property type="match status" value="1"/>
</dbReference>
<dbReference type="InterPro" id="IPR036087">
    <property type="entry name" value="Nict_dMeBzImd_PRibTrfase_sf"/>
</dbReference>
<keyword evidence="6 10" id="KW-0328">Glycosyltransferase</keyword>
<evidence type="ECO:0000256" key="1">
    <source>
        <dbReference type="ARBA" id="ARBA00005049"/>
    </source>
</evidence>
<evidence type="ECO:0000256" key="3">
    <source>
        <dbReference type="ARBA" id="ARBA00011991"/>
    </source>
</evidence>
<dbReference type="FunFam" id="3.40.50.10210:FF:000001">
    <property type="entry name" value="Nicotinate-nucleotide--dimethylbenzimidazole phosphoribosyltransferase"/>
    <property type="match status" value="1"/>
</dbReference>
<evidence type="ECO:0000313" key="12">
    <source>
        <dbReference type="Proteomes" id="UP000190961"/>
    </source>
</evidence>
<dbReference type="GO" id="GO:0008939">
    <property type="term" value="F:nicotinate-nucleotide-dimethylbenzimidazole phosphoribosyltransferase activity"/>
    <property type="evidence" value="ECO:0007669"/>
    <property type="project" value="UniProtKB-UniRule"/>
</dbReference>
<dbReference type="PANTHER" id="PTHR43463:SF1">
    <property type="entry name" value="NICOTINATE-NUCLEOTIDE--DIMETHYLBENZIMIDAZOLE PHOSPHORIBOSYLTRANSFERASE"/>
    <property type="match status" value="1"/>
</dbReference>
<dbReference type="EMBL" id="FUZU01000001">
    <property type="protein sequence ID" value="SKC41554.1"/>
    <property type="molecule type" value="Genomic_DNA"/>
</dbReference>
<evidence type="ECO:0000256" key="7">
    <source>
        <dbReference type="ARBA" id="ARBA00022679"/>
    </source>
</evidence>
<feature type="active site" description="Proton acceptor" evidence="10">
    <location>
        <position position="313"/>
    </location>
</feature>
<evidence type="ECO:0000256" key="10">
    <source>
        <dbReference type="HAMAP-Rule" id="MF_00230"/>
    </source>
</evidence>